<evidence type="ECO:0000313" key="6">
    <source>
        <dbReference type="Proteomes" id="UP000224567"/>
    </source>
</evidence>
<feature type="compositionally biased region" description="Acidic residues" evidence="2">
    <location>
        <begin position="380"/>
        <end position="390"/>
    </location>
</feature>
<dbReference type="InterPro" id="IPR006868">
    <property type="entry name" value="DUF630"/>
</dbReference>
<name>A0A2G2V6Y0_CAPBA</name>
<evidence type="ECO:0000259" key="4">
    <source>
        <dbReference type="Pfam" id="PF04783"/>
    </source>
</evidence>
<feature type="compositionally biased region" description="Basic and acidic residues" evidence="2">
    <location>
        <begin position="420"/>
        <end position="435"/>
    </location>
</feature>
<dbReference type="EMBL" id="MLFT02000194">
    <property type="protein sequence ID" value="PHT28740.1"/>
    <property type="molecule type" value="Genomic_DNA"/>
</dbReference>
<dbReference type="AlphaFoldDB" id="A0A2G2V6Y0"/>
<feature type="compositionally biased region" description="Basic and acidic residues" evidence="2">
    <location>
        <begin position="391"/>
        <end position="412"/>
    </location>
</feature>
<feature type="compositionally biased region" description="Pro residues" evidence="2">
    <location>
        <begin position="333"/>
        <end position="345"/>
    </location>
</feature>
<proteinExistence type="predicted"/>
<feature type="compositionally biased region" description="Low complexity" evidence="2">
    <location>
        <begin position="112"/>
        <end position="121"/>
    </location>
</feature>
<dbReference type="Pfam" id="PF04783">
    <property type="entry name" value="DUF630"/>
    <property type="match status" value="1"/>
</dbReference>
<feature type="domain" description="DUF630" evidence="4">
    <location>
        <begin position="1"/>
        <end position="59"/>
    </location>
</feature>
<dbReference type="STRING" id="33114.A0A2G2V6Y0"/>
<reference evidence="5 6" key="1">
    <citation type="journal article" date="2017" name="Genome Biol.">
        <title>New reference genome sequences of hot pepper reveal the massive evolution of plant disease-resistance genes by retroduplication.</title>
        <authorList>
            <person name="Kim S."/>
            <person name="Park J."/>
            <person name="Yeom S.I."/>
            <person name="Kim Y.M."/>
            <person name="Seo E."/>
            <person name="Kim K.T."/>
            <person name="Kim M.S."/>
            <person name="Lee J.M."/>
            <person name="Cheong K."/>
            <person name="Shin H.S."/>
            <person name="Kim S.B."/>
            <person name="Han K."/>
            <person name="Lee J."/>
            <person name="Park M."/>
            <person name="Lee H.A."/>
            <person name="Lee H.Y."/>
            <person name="Lee Y."/>
            <person name="Oh S."/>
            <person name="Lee J.H."/>
            <person name="Choi E."/>
            <person name="Choi E."/>
            <person name="Lee S.E."/>
            <person name="Jeon J."/>
            <person name="Kim H."/>
            <person name="Choi G."/>
            <person name="Song H."/>
            <person name="Lee J."/>
            <person name="Lee S.C."/>
            <person name="Kwon J.K."/>
            <person name="Lee H.Y."/>
            <person name="Koo N."/>
            <person name="Hong Y."/>
            <person name="Kim R.W."/>
            <person name="Kang W.H."/>
            <person name="Huh J.H."/>
            <person name="Kang B.C."/>
            <person name="Yang T.J."/>
            <person name="Lee Y.H."/>
            <person name="Bennetzen J.L."/>
            <person name="Choi D."/>
        </authorList>
    </citation>
    <scope>NUCLEOTIDE SEQUENCE [LARGE SCALE GENOMIC DNA]</scope>
    <source>
        <strain evidence="6">cv. PBC81</strain>
    </source>
</reference>
<reference evidence="6" key="2">
    <citation type="journal article" date="2017" name="J. Anim. Genet.">
        <title>Multiple reference genome sequences of hot pepper reveal the massive evolution of plant disease resistance genes by retroduplication.</title>
        <authorList>
            <person name="Kim S."/>
            <person name="Park J."/>
            <person name="Yeom S.-I."/>
            <person name="Kim Y.-M."/>
            <person name="Seo E."/>
            <person name="Kim K.-T."/>
            <person name="Kim M.-S."/>
            <person name="Lee J.M."/>
            <person name="Cheong K."/>
            <person name="Shin H.-S."/>
            <person name="Kim S.-B."/>
            <person name="Han K."/>
            <person name="Lee J."/>
            <person name="Park M."/>
            <person name="Lee H.-A."/>
            <person name="Lee H.-Y."/>
            <person name="Lee Y."/>
            <person name="Oh S."/>
            <person name="Lee J.H."/>
            <person name="Choi E."/>
            <person name="Choi E."/>
            <person name="Lee S.E."/>
            <person name="Jeon J."/>
            <person name="Kim H."/>
            <person name="Choi G."/>
            <person name="Song H."/>
            <person name="Lee J."/>
            <person name="Lee S.-C."/>
            <person name="Kwon J.-K."/>
            <person name="Lee H.-Y."/>
            <person name="Koo N."/>
            <person name="Hong Y."/>
            <person name="Kim R.W."/>
            <person name="Kang W.-H."/>
            <person name="Huh J.H."/>
            <person name="Kang B.-C."/>
            <person name="Yang T.-J."/>
            <person name="Lee Y.-H."/>
            <person name="Bennetzen J.L."/>
            <person name="Choi D."/>
        </authorList>
    </citation>
    <scope>NUCLEOTIDE SEQUENCE [LARGE SCALE GENOMIC DNA]</scope>
    <source>
        <strain evidence="6">cv. PBC81</strain>
    </source>
</reference>
<evidence type="ECO:0000256" key="1">
    <source>
        <dbReference type="SAM" id="Coils"/>
    </source>
</evidence>
<feature type="compositionally biased region" description="Low complexity" evidence="2">
    <location>
        <begin position="315"/>
        <end position="332"/>
    </location>
</feature>
<dbReference type="Pfam" id="PF04782">
    <property type="entry name" value="DUF632"/>
    <property type="match status" value="1"/>
</dbReference>
<dbReference type="InterPro" id="IPR006867">
    <property type="entry name" value="DUF632"/>
</dbReference>
<keyword evidence="1" id="KW-0175">Coiled coil</keyword>
<keyword evidence="6" id="KW-1185">Reference proteome</keyword>
<dbReference type="Proteomes" id="UP000224567">
    <property type="component" value="Unassembled WGS sequence"/>
</dbReference>
<dbReference type="OrthoDB" id="658187at2759"/>
<feature type="region of interest" description="Disordered" evidence="2">
    <location>
        <begin position="315"/>
        <end position="444"/>
    </location>
</feature>
<evidence type="ECO:0000256" key="2">
    <source>
        <dbReference type="SAM" id="MobiDB-lite"/>
    </source>
</evidence>
<sequence length="948" mass="103727">MGCATSKHDDLPAVALCRERCSFLDEAIHHRFAFAEAHVAYLHSLKSVGASLHTFFDHDLDLSTSSSGSSLSPVLNIPAAHRKGGPSSSPVRPVKKPPAATRAIHHRHDSHSSSGSHLHLPSESEEYEDSGSESLHHHTETPAHGNQYGQFTYADHETLGFGAPPPYQAGGGVFGAPYQVGGGGGGGFGPPYQVSETGGGYGAPYQVGGAGGGYGAPYQVGGAGGGYGAPYQVGGGGGGGGFMRMNYMRRQTTPSVTYQQRPISPETVRMGEASSSYFPYPYPNSNNPNSFNTYPDYPNYGGGFFPSSMQRSFAVSSPPVPSVAGPSSAPSTSKPPPPPPSPPRSSPWDFLNPFETFESNNYITPYTPSRDSREVREEEGIPDLEDEDFEHEVVKEVHGHQKFVEGESEGHGGSHSKGGALEEEREKQSDSETLYRGRPSASMENGQVEFEVHVVDKKVVDEEGKSGHGGNVAGFKARAFKDDSDVVKEIQVQFERASESGNELTKMLEVGKLPHNRKNATYQVSSKMLHAITPSLVSSQPSTSKSADIQITDPAGSDVEGDVSSRYKNLSSTLNKLYLWEKKLYQEVKSEEKIRVLHERKSEKLKRLDQKGAEPHKVDMTRQLVRSLSTKIRIAIQVVDKISEKINKMRDEELWPQLNVLIQGLSKMWKGMLECHHNQCQAIGEAKRLDAIASHTHLSDAHLEATLQLEQELLNWTLRFSCWVNAQKGYVRALNTWLMKCLLYVPEETADGRVPFSPGRIGAPPIFVICNQWSQTIEGVSEKEVIDCMRDFASNILQLWERDKHEMRQRMMVHKDMERKVKNLEREDQKIQKGIHALGKRIVLISGDESGLALNKHAIYQSDTSTNSSLQAESLLAFSALAVVSSQLDQFQLGSGVYGRCNTDDVPFEVVVMGTFVIDAAESILVFSGRALHLTSCEPGGGESLSLG</sequence>
<evidence type="ECO:0000259" key="3">
    <source>
        <dbReference type="Pfam" id="PF04782"/>
    </source>
</evidence>
<feature type="coiled-coil region" evidence="1">
    <location>
        <begin position="807"/>
        <end position="834"/>
    </location>
</feature>
<feature type="region of interest" description="Disordered" evidence="2">
    <location>
        <begin position="67"/>
        <end position="148"/>
    </location>
</feature>
<protein>
    <recommendedName>
        <fullName evidence="7">DUF632 domain-containing protein</fullName>
    </recommendedName>
</protein>
<dbReference type="PANTHER" id="PTHR21450">
    <property type="entry name" value="PROTEIN ALTERED PHOSPHATE STARVATION RESPONSE 1"/>
    <property type="match status" value="1"/>
</dbReference>
<evidence type="ECO:0008006" key="7">
    <source>
        <dbReference type="Google" id="ProtNLM"/>
    </source>
</evidence>
<feature type="compositionally biased region" description="Polar residues" evidence="2">
    <location>
        <begin position="537"/>
        <end position="549"/>
    </location>
</feature>
<organism evidence="5 6">
    <name type="scientific">Capsicum baccatum</name>
    <name type="common">Peruvian pepper</name>
    <dbReference type="NCBI Taxonomy" id="33114"/>
    <lineage>
        <taxon>Eukaryota</taxon>
        <taxon>Viridiplantae</taxon>
        <taxon>Streptophyta</taxon>
        <taxon>Embryophyta</taxon>
        <taxon>Tracheophyta</taxon>
        <taxon>Spermatophyta</taxon>
        <taxon>Magnoliopsida</taxon>
        <taxon>eudicotyledons</taxon>
        <taxon>Gunneridae</taxon>
        <taxon>Pentapetalae</taxon>
        <taxon>asterids</taxon>
        <taxon>lamiids</taxon>
        <taxon>Solanales</taxon>
        <taxon>Solanaceae</taxon>
        <taxon>Solanoideae</taxon>
        <taxon>Capsiceae</taxon>
        <taxon>Capsicum</taxon>
    </lineage>
</organism>
<gene>
    <name evidence="5" type="ORF">CQW23_31667</name>
</gene>
<accession>A0A2G2V6Y0</accession>
<feature type="domain" description="DUF632" evidence="3">
    <location>
        <begin position="485"/>
        <end position="796"/>
    </location>
</feature>
<comment type="caution">
    <text evidence="5">The sequence shown here is derived from an EMBL/GenBank/DDBJ whole genome shotgun (WGS) entry which is preliminary data.</text>
</comment>
<dbReference type="PANTHER" id="PTHR21450:SF41">
    <property type="entry name" value="RNA POLYMERASE SUBUNIT BETA, PUTATIVE (DUF630 AND DUF632)-RELATED"/>
    <property type="match status" value="1"/>
</dbReference>
<evidence type="ECO:0000313" key="5">
    <source>
        <dbReference type="EMBL" id="PHT28740.1"/>
    </source>
</evidence>
<feature type="compositionally biased region" description="Basic and acidic residues" evidence="2">
    <location>
        <begin position="370"/>
        <end position="379"/>
    </location>
</feature>
<feature type="region of interest" description="Disordered" evidence="2">
    <location>
        <begin position="537"/>
        <end position="563"/>
    </location>
</feature>
<feature type="compositionally biased region" description="Polar residues" evidence="2">
    <location>
        <begin position="357"/>
        <end position="369"/>
    </location>
</feature>